<sequence>MMHFWATSGHVLLDRAAGGGLVVTDDFLKAYLARPEVLPPEEACDAERALHAKLMATPQAEVAAAEIAAIADEDARENWRFLVGWRDRLLAAPTLEAAYARIIREGVAGVPPLFLDQLAHVILRGALDDVDDPYVVRAAECLFRPQRVTLHENTILLADAEIIEGHEADRHASPLLAMLGGPAVTSLDILKAANADRYWQRSDGFDMALDLGGSPSGRAALAAALRHWVRALHGFDVVIEPIESVRDADWRWFVGLDAQATAIGNALWQGKSVGEEALSRVLALYRMTLPPDAPVLVAAQARPIYLIMAMSADKILRLKPQNLVTGLPLSANAMTN</sequence>
<dbReference type="KEGG" id="bvv:BHK69_10590"/>
<organism evidence="1 2">
    <name type="scientific">Bosea vaviloviae</name>
    <dbReference type="NCBI Taxonomy" id="1526658"/>
    <lineage>
        <taxon>Bacteria</taxon>
        <taxon>Pseudomonadati</taxon>
        <taxon>Pseudomonadota</taxon>
        <taxon>Alphaproteobacteria</taxon>
        <taxon>Hyphomicrobiales</taxon>
        <taxon>Boseaceae</taxon>
        <taxon>Bosea</taxon>
    </lineage>
</organism>
<gene>
    <name evidence="1" type="ORF">BHK69_10590</name>
</gene>
<dbReference type="EMBL" id="CP017147">
    <property type="protein sequence ID" value="AOO80848.1"/>
    <property type="molecule type" value="Genomic_DNA"/>
</dbReference>
<reference evidence="1 2" key="1">
    <citation type="journal article" date="2015" name="Antonie Van Leeuwenhoek">
        <title>Bosea vaviloviae sp. nov., a new species of slow-growing rhizobia isolated from nodules of the relict species Vavilovia formosa (Stev.) Fed.</title>
        <authorList>
            <person name="Safronova V.I."/>
            <person name="Kuznetsova I.G."/>
            <person name="Sazanova A.L."/>
            <person name="Kimeklis A.K."/>
            <person name="Belimov A.A."/>
            <person name="Andronov E.E."/>
            <person name="Pinaev A.G."/>
            <person name="Chizhevskaya E.P."/>
            <person name="Pukhaev A.R."/>
            <person name="Popov K.P."/>
            <person name="Willems A."/>
            <person name="Tikhonovich I.A."/>
        </authorList>
    </citation>
    <scope>NUCLEOTIDE SEQUENCE [LARGE SCALE GENOMIC DNA]</scope>
    <source>
        <strain evidence="1 2">Vaf18</strain>
    </source>
</reference>
<dbReference type="AlphaFoldDB" id="A0A1D7U0F3"/>
<dbReference type="RefSeq" id="WP_069690066.1">
    <property type="nucleotide sequence ID" value="NZ_CP017147.1"/>
</dbReference>
<name>A0A1D7U0F3_9HYPH</name>
<dbReference type="STRING" id="1526658.BHK69_10590"/>
<proteinExistence type="predicted"/>
<keyword evidence="2" id="KW-1185">Reference proteome</keyword>
<protein>
    <submittedName>
        <fullName evidence="1">Uncharacterized protein</fullName>
    </submittedName>
</protein>
<evidence type="ECO:0000313" key="2">
    <source>
        <dbReference type="Proteomes" id="UP000094969"/>
    </source>
</evidence>
<dbReference type="Pfam" id="PF19879">
    <property type="entry name" value="DUF6352"/>
    <property type="match status" value="1"/>
</dbReference>
<dbReference type="OrthoDB" id="7062302at2"/>
<dbReference type="Proteomes" id="UP000094969">
    <property type="component" value="Chromosome"/>
</dbReference>
<accession>A0A1D7U0F3</accession>
<evidence type="ECO:0000313" key="1">
    <source>
        <dbReference type="EMBL" id="AOO80848.1"/>
    </source>
</evidence>
<dbReference type="InterPro" id="IPR045932">
    <property type="entry name" value="DUF6352"/>
</dbReference>